<feature type="transmembrane region" description="Helical" evidence="8">
    <location>
        <begin position="340"/>
        <end position="358"/>
    </location>
</feature>
<comment type="subcellular location">
    <subcellularLocation>
        <location evidence="1">Cell membrane</location>
        <topology evidence="1">Multi-pass membrane protein</topology>
    </subcellularLocation>
</comment>
<name>A0A2H1W9B3_SPOFR</name>
<keyword evidence="4 8" id="KW-1133">Transmembrane helix</keyword>
<dbReference type="AlphaFoldDB" id="A0A2H1W9B3"/>
<keyword evidence="3 8" id="KW-0812">Transmembrane</keyword>
<dbReference type="PANTHER" id="PTHR42643:SF39">
    <property type="entry name" value="IONOTROPIC RECEPTOR 56A-RELATED"/>
    <property type="match status" value="1"/>
</dbReference>
<keyword evidence="6" id="KW-0675">Receptor</keyword>
<evidence type="ECO:0000256" key="9">
    <source>
        <dbReference type="SAM" id="SignalP"/>
    </source>
</evidence>
<evidence type="ECO:0000256" key="2">
    <source>
        <dbReference type="ARBA" id="ARBA00022475"/>
    </source>
</evidence>
<dbReference type="GO" id="GO:0005886">
    <property type="term" value="C:plasma membrane"/>
    <property type="evidence" value="ECO:0007669"/>
    <property type="project" value="UniProtKB-SubCell"/>
</dbReference>
<reference evidence="10" key="1">
    <citation type="submission" date="2016-07" db="EMBL/GenBank/DDBJ databases">
        <authorList>
            <person name="Bretaudeau A."/>
        </authorList>
    </citation>
    <scope>NUCLEOTIDE SEQUENCE</scope>
    <source>
        <strain evidence="10">Rice</strain>
        <tissue evidence="10">Whole body</tissue>
    </source>
</reference>
<evidence type="ECO:0000256" key="8">
    <source>
        <dbReference type="SAM" id="Phobius"/>
    </source>
</evidence>
<evidence type="ECO:0000256" key="4">
    <source>
        <dbReference type="ARBA" id="ARBA00022989"/>
    </source>
</evidence>
<keyword evidence="9" id="KW-0732">Signal</keyword>
<dbReference type="EMBL" id="ODYU01006853">
    <property type="protein sequence ID" value="SOQ49074.1"/>
    <property type="molecule type" value="Genomic_DNA"/>
</dbReference>
<dbReference type="SUPFAM" id="SSF53850">
    <property type="entry name" value="Periplasmic binding protein-like II"/>
    <property type="match status" value="1"/>
</dbReference>
<sequence>MFVFLVTLLLYHSALCLNETNALYKEVMEYHNETASKAEYAYEVVDIMYNSFRQWYFTITFCEFTYFENRILKYTEQYDYGYNVMLLNGCPNNNHSVIKPRYNSHGETAYLVTSNDLSIDVSEAAITALKRTGMFKPRSAVIFVVKSPVVLDNYFYHALRYHFQLLWSSSLTNSVLILKADQVLKMYAYNPFFEKISDITHIKDVSRLLSKQYNNLYGYGLRLSVFRKVYVSDKTGPVQCDSNLAKTVIKFMNATCYPLPPRDDSTVGDLLDNGTATGVTADLMDGYTDLELNSRILKNSYYGYIDTTYPLNQDELCFLVKKSDTQSTFKTTINLITAELLLLFFFTFAIFIVITILVRKVETNIYNIDDKQSIGATLIDLVKCFIRQTVDFKFMGPIFRILVLMIVVYSLIIDCAIDGIITTAVTYPRYKPDIQTMRELGASNLTFGIHNRDFRIFNNSLSPNFYNLIKNRIVSFSDKKIREVLDKREYQYAMLLRKTDSQYVSRKASNMDDGKPLFYTMPECPVPCFIVYGLRYGSPYVSRLNYIIYRLFEGGILQYWGKTEEYNVDRSRFSSIQSKDRKPLNMINLQEMFYMLAIGELISAIVFALEILIHKLIKNKGK</sequence>
<evidence type="ECO:0000256" key="3">
    <source>
        <dbReference type="ARBA" id="ARBA00022692"/>
    </source>
</evidence>
<feature type="signal peptide" evidence="9">
    <location>
        <begin position="1"/>
        <end position="16"/>
    </location>
</feature>
<keyword evidence="5 8" id="KW-0472">Membrane</keyword>
<organism evidence="10">
    <name type="scientific">Spodoptera frugiperda</name>
    <name type="common">Fall armyworm</name>
    <dbReference type="NCBI Taxonomy" id="7108"/>
    <lineage>
        <taxon>Eukaryota</taxon>
        <taxon>Metazoa</taxon>
        <taxon>Ecdysozoa</taxon>
        <taxon>Arthropoda</taxon>
        <taxon>Hexapoda</taxon>
        <taxon>Insecta</taxon>
        <taxon>Pterygota</taxon>
        <taxon>Neoptera</taxon>
        <taxon>Endopterygota</taxon>
        <taxon>Lepidoptera</taxon>
        <taxon>Glossata</taxon>
        <taxon>Ditrysia</taxon>
        <taxon>Noctuoidea</taxon>
        <taxon>Noctuidae</taxon>
        <taxon>Amphipyrinae</taxon>
        <taxon>Spodoptera</taxon>
    </lineage>
</organism>
<evidence type="ECO:0000256" key="1">
    <source>
        <dbReference type="ARBA" id="ARBA00004651"/>
    </source>
</evidence>
<keyword evidence="2" id="KW-1003">Cell membrane</keyword>
<evidence type="ECO:0000313" key="10">
    <source>
        <dbReference type="EMBL" id="SOQ49074.1"/>
    </source>
</evidence>
<proteinExistence type="predicted"/>
<dbReference type="InterPro" id="IPR052192">
    <property type="entry name" value="Insect_Ionotropic_Sensory_Rcpt"/>
</dbReference>
<protein>
    <submittedName>
        <fullName evidence="10">SFRICE021517.2</fullName>
    </submittedName>
</protein>
<gene>
    <name evidence="10" type="primary">SFRICE021517.2</name>
    <name evidence="10" type="ORF">SFRICE_021517.2</name>
</gene>
<feature type="chain" id="PRO_5013675388" evidence="9">
    <location>
        <begin position="17"/>
        <end position="622"/>
    </location>
</feature>
<evidence type="ECO:0000256" key="7">
    <source>
        <dbReference type="ARBA" id="ARBA00023180"/>
    </source>
</evidence>
<feature type="transmembrane region" description="Helical" evidence="8">
    <location>
        <begin position="592"/>
        <end position="613"/>
    </location>
</feature>
<evidence type="ECO:0000256" key="5">
    <source>
        <dbReference type="ARBA" id="ARBA00023136"/>
    </source>
</evidence>
<feature type="transmembrane region" description="Helical" evidence="8">
    <location>
        <begin position="401"/>
        <end position="427"/>
    </location>
</feature>
<dbReference type="PANTHER" id="PTHR42643">
    <property type="entry name" value="IONOTROPIC RECEPTOR 20A-RELATED"/>
    <property type="match status" value="1"/>
</dbReference>
<accession>A0A2H1W9B3</accession>
<evidence type="ECO:0000256" key="6">
    <source>
        <dbReference type="ARBA" id="ARBA00023170"/>
    </source>
</evidence>
<keyword evidence="7" id="KW-0325">Glycoprotein</keyword>